<comment type="caution">
    <text evidence="3">The sequence shown here is derived from an EMBL/GenBank/DDBJ whole genome shotgun (WGS) entry which is preliminary data.</text>
</comment>
<gene>
    <name evidence="3" type="ORF">VP01_105g2</name>
</gene>
<keyword evidence="2" id="KW-0472">Membrane</keyword>
<feature type="transmembrane region" description="Helical" evidence="2">
    <location>
        <begin position="110"/>
        <end position="132"/>
    </location>
</feature>
<dbReference type="EMBL" id="LAVV01000666">
    <property type="protein sequence ID" value="KNZ64153.1"/>
    <property type="molecule type" value="Genomic_DNA"/>
</dbReference>
<sequence>MFWFFYASAPSHCITSKEQHLPVTLRSQSLSSLPPSLFFFGFINNQNTKKKLILKPTGSRCPQLTRITVWRAFLESTSFYLLFSFHRATFFHLVLIYYTLETLLSDSYFFLHSFFLFFLPSFLFFLLSSPNSNKHNKKRIKKNTILNIGGCIQSSIFLSYPVQRMRDWVNVRSSLILLPLLSPRRFTFVSVITKKKKLEDVRYRRTHITFFFFFLLFFSFVRKKKKNKKPVYKRAHYYYFSKKKKKKEIVLKKCNRLNLLSLSNEFATMFATRVCTGIKYDQIYHYVIDGKFIFLIIHWFLIVDSIQTFFKKKKEIQKNYKKLKNKVKNKIKVTIELNGLESFLREWPPNAVGMGALSSIKSSRWFGLIETSSVIFPIQYQLTVELLQVSLLELVRTTGASSCENCPPAELSTKFAGCCSIFLFFSFS</sequence>
<dbReference type="Proteomes" id="UP000037035">
    <property type="component" value="Unassembled WGS sequence"/>
</dbReference>
<feature type="transmembrane region" description="Helical" evidence="2">
    <location>
        <begin position="205"/>
        <end position="221"/>
    </location>
</feature>
<dbReference type="VEuPathDB" id="FungiDB:VP01_105g2"/>
<evidence type="ECO:0000313" key="4">
    <source>
        <dbReference type="Proteomes" id="UP000037035"/>
    </source>
</evidence>
<name>A0A0L6VTX4_9BASI</name>
<keyword evidence="2" id="KW-1133">Transmembrane helix</keyword>
<keyword evidence="2" id="KW-0812">Transmembrane</keyword>
<protein>
    <submittedName>
        <fullName evidence="3">Uncharacterized protein</fullName>
    </submittedName>
</protein>
<evidence type="ECO:0000256" key="1">
    <source>
        <dbReference type="SAM" id="Coils"/>
    </source>
</evidence>
<accession>A0A0L6VTX4</accession>
<feature type="coiled-coil region" evidence="1">
    <location>
        <begin position="306"/>
        <end position="333"/>
    </location>
</feature>
<reference evidence="3 4" key="1">
    <citation type="submission" date="2015-08" db="EMBL/GenBank/DDBJ databases">
        <title>Next Generation Sequencing and Analysis of the Genome of Puccinia sorghi L Schw, the Causal Agent of Maize Common Rust.</title>
        <authorList>
            <person name="Rochi L."/>
            <person name="Burguener G."/>
            <person name="Darino M."/>
            <person name="Turjanski A."/>
            <person name="Kreff E."/>
            <person name="Dieguez M.J."/>
            <person name="Sacco F."/>
        </authorList>
    </citation>
    <scope>NUCLEOTIDE SEQUENCE [LARGE SCALE GENOMIC DNA]</scope>
    <source>
        <strain evidence="3 4">RO10H11247</strain>
    </source>
</reference>
<keyword evidence="4" id="KW-1185">Reference proteome</keyword>
<proteinExistence type="predicted"/>
<feature type="transmembrane region" description="Helical" evidence="2">
    <location>
        <begin position="79"/>
        <end position="98"/>
    </location>
</feature>
<organism evidence="3 4">
    <name type="scientific">Puccinia sorghi</name>
    <dbReference type="NCBI Taxonomy" id="27349"/>
    <lineage>
        <taxon>Eukaryota</taxon>
        <taxon>Fungi</taxon>
        <taxon>Dikarya</taxon>
        <taxon>Basidiomycota</taxon>
        <taxon>Pucciniomycotina</taxon>
        <taxon>Pucciniomycetes</taxon>
        <taxon>Pucciniales</taxon>
        <taxon>Pucciniaceae</taxon>
        <taxon>Puccinia</taxon>
    </lineage>
</organism>
<evidence type="ECO:0000313" key="3">
    <source>
        <dbReference type="EMBL" id="KNZ64153.1"/>
    </source>
</evidence>
<keyword evidence="1" id="KW-0175">Coiled coil</keyword>
<evidence type="ECO:0000256" key="2">
    <source>
        <dbReference type="SAM" id="Phobius"/>
    </source>
</evidence>
<dbReference type="AlphaFoldDB" id="A0A0L6VTX4"/>
<feature type="transmembrane region" description="Helical" evidence="2">
    <location>
        <begin position="144"/>
        <end position="162"/>
    </location>
</feature>